<comment type="similarity">
    <text evidence="2">Belongs to the ATP-dependent AMP-binding enzyme family.</text>
</comment>
<dbReference type="Gene3D" id="3.30.559.30">
    <property type="entry name" value="Nonribosomal peptide synthetase, condensation domain"/>
    <property type="match status" value="2"/>
</dbReference>
<dbReference type="PANTHER" id="PTHR45398:SF1">
    <property type="entry name" value="ENZYME, PUTATIVE (JCVI)-RELATED"/>
    <property type="match status" value="1"/>
</dbReference>
<evidence type="ECO:0000313" key="8">
    <source>
        <dbReference type="Proteomes" id="UP000282574"/>
    </source>
</evidence>
<keyword evidence="5" id="KW-0045">Antibiotic biosynthesis</keyword>
<evidence type="ECO:0000256" key="2">
    <source>
        <dbReference type="ARBA" id="ARBA00006432"/>
    </source>
</evidence>
<dbReference type="FunFam" id="2.30.38.10:FF:000001">
    <property type="entry name" value="Non-ribosomal peptide synthetase PvdI"/>
    <property type="match status" value="1"/>
</dbReference>
<name>A0AB37UIX3_9CYAN</name>
<evidence type="ECO:0000259" key="6">
    <source>
        <dbReference type="PROSITE" id="PS50075"/>
    </source>
</evidence>
<keyword evidence="8" id="KW-1185">Reference proteome</keyword>
<dbReference type="NCBIfam" id="TIGR01733">
    <property type="entry name" value="AA-adenyl-dom"/>
    <property type="match status" value="1"/>
</dbReference>
<keyword evidence="3" id="KW-0596">Phosphopantetheine</keyword>
<dbReference type="GO" id="GO:0008610">
    <property type="term" value="P:lipid biosynthetic process"/>
    <property type="evidence" value="ECO:0007669"/>
    <property type="project" value="UniProtKB-ARBA"/>
</dbReference>
<dbReference type="CDD" id="cd19534">
    <property type="entry name" value="E_NRPS"/>
    <property type="match status" value="1"/>
</dbReference>
<dbReference type="PROSITE" id="PS00012">
    <property type="entry name" value="PHOSPHOPANTETHEINE"/>
    <property type="match status" value="1"/>
</dbReference>
<dbReference type="Proteomes" id="UP000282574">
    <property type="component" value="Unassembled WGS sequence"/>
</dbReference>
<evidence type="ECO:0000256" key="5">
    <source>
        <dbReference type="ARBA" id="ARBA00023194"/>
    </source>
</evidence>
<reference evidence="7 8" key="1">
    <citation type="journal article" date="2019" name="Genome Biol. Evol.">
        <title>Day and night: Metabolic profiles and evolutionary relationships of six axenic non-marine cyanobacteria.</title>
        <authorList>
            <person name="Will S.E."/>
            <person name="Henke P."/>
            <person name="Boedeker C."/>
            <person name="Huang S."/>
            <person name="Brinkmann H."/>
            <person name="Rohde M."/>
            <person name="Jarek M."/>
            <person name="Friedl T."/>
            <person name="Seufert S."/>
            <person name="Schumacher M."/>
            <person name="Overmann J."/>
            <person name="Neumann-Schaal M."/>
            <person name="Petersen J."/>
        </authorList>
    </citation>
    <scope>NUCLEOTIDE SEQUENCE [LARGE SCALE GENOMIC DNA]</scope>
    <source>
        <strain evidence="7 8">SAG 39.79</strain>
    </source>
</reference>
<dbReference type="InterPro" id="IPR010071">
    <property type="entry name" value="AA_adenyl_dom"/>
</dbReference>
<dbReference type="InterPro" id="IPR000873">
    <property type="entry name" value="AMP-dep_synth/lig_dom"/>
</dbReference>
<dbReference type="FunFam" id="3.40.50.980:FF:000001">
    <property type="entry name" value="Non-ribosomal peptide synthetase"/>
    <property type="match status" value="1"/>
</dbReference>
<dbReference type="NCBIfam" id="TIGR01720">
    <property type="entry name" value="NRPS-para261"/>
    <property type="match status" value="1"/>
</dbReference>
<gene>
    <name evidence="7" type="ORF">DSM107010_33700</name>
</gene>
<dbReference type="InterPro" id="IPR001242">
    <property type="entry name" value="Condensation_dom"/>
</dbReference>
<dbReference type="InterPro" id="IPR023213">
    <property type="entry name" value="CAT-like_dom_sf"/>
</dbReference>
<dbReference type="GO" id="GO:0017000">
    <property type="term" value="P:antibiotic biosynthetic process"/>
    <property type="evidence" value="ECO:0007669"/>
    <property type="project" value="UniProtKB-KW"/>
</dbReference>
<feature type="domain" description="Carrier" evidence="6">
    <location>
        <begin position="975"/>
        <end position="1049"/>
    </location>
</feature>
<dbReference type="Gene3D" id="3.40.50.980">
    <property type="match status" value="2"/>
</dbReference>
<dbReference type="RefSeq" id="WP_106165788.1">
    <property type="nucleotide sequence ID" value="NZ_RSCK01000027.1"/>
</dbReference>
<dbReference type="Pfam" id="PF00501">
    <property type="entry name" value="AMP-binding"/>
    <property type="match status" value="1"/>
</dbReference>
<dbReference type="CDD" id="cd05930">
    <property type="entry name" value="A_NRPS"/>
    <property type="match status" value="1"/>
</dbReference>
<sequence>MMQPQILEGVRISPLQKHLWLLQHADKQTPFRAQVAVLIEGKLDRDNLNLALKNVVNKHEILRTKFKCLPGMKIPVQVINDSDINWEDEYDLTGWETQQQEAKVDEIFQDMLQLPFDYEKGQNLRIAFITLSALKYILLLSLPALCADSGTLNNLVREISISYAACFHQELSDEILQYADIAEWQNELLESEDTETGREYWRKQDIAHLLNLSLPLENQSQANRGFKPQVVGLQINHDLNQKIKILAEKYNASVSVFLLACWQVLLMRLTGQSEIVIGTATNGRNYEELGTALGLFAKYLPLHTHLTSINSFSEVLQQTQEGFQEISEWQDSFNWEQIKQNNKDITESCLPFCFDFESQNEKYIAAPANICFSIYKQYTCIDRFKIKCCCLESNNYLNLEFHYDTNLFSAENINRLAGEFETLLHSVLKNPLSAISALEILPPNELHQLLVDFNTTQAEYPKNKCIHQLFEEQVEKTPDAVAVVFENKQLTYSELNIRANQLAHYLQQLGVKLEVPVGICVERSLEMVIGLLGILKAGGAYLPIEPTYPLERQAFILKDAQTPVLLTQQHLAANLPTSATQVIYLDTDWQIINQQSTNNPVSDITTLNLAYIIYTSGSTGKPKGTLIHHQGLVNYLSWCSQAYGVEQGTGTIIHSPLGFDLTITSLFSPLLVGNQVEILSPDEGIETLANALRDRSNLSLVKITPAHLKLLCQILSPQSAAGRTRAFIIGGENLLAEDIAFWREFAPETMLVNEYGPTETVVGCCIYKVPPGENLSTSVAIGEPIANTQLYVLDQHCQPVPIGVVGDLHIGGLGLARGYLNQPQLTAQKFIPNPFSQTPGERLYKTGDLARYRADGVLEYLGRIDDQVKIRGFRIELAEIQSVILEYSGVKEAVVIAREDVPGNKRLAAYIVWNAESPSSIDVMQSFLQEKLPDYMVPSVFVPLKELPLTNNGKVNTKALPAPEQVRAASGTFVPPTTPTEKLLADIWTQVLRVERLGIHDNFFELGGDSILSIQIIAKANQAGLQLIPKQMFDHQTIAKLAAVAGTVRTIQAEQGLVKGDVFLTPIQHWFFEQNQPEPHHYNQAILLEMRQNLDREILQQVMQQLILHHDSLRLRFVKESGWKQAIATPTDIVPAIRYDFSTLSQQEQQKAIASTATKLQASFNLSVSPLVQEAIFDRGTNQPSYLLLIIHHLAVDGVSWRILLEDFQTVYAQIQAGEAIKLPAKTTSFQQWAQKLKNYVQSVELQKELDYWCSESRRQIAPIPVDFPRGENTQASARTISVSLSVADTQALLQKVPAAYQTQINDVLLTALVQTFAEWMGEPTLLLDLEGHGREEIFDDVDLSRTVGWFTTIFPVLLKLPATADLATTVKTIKEQLREIPNRGIGYGVLRYLSSDAIAEKLQTLPQAEVLFNYLGQSDQVLFESSPFSLADADIGAARSPRGSRCHLLDINAIVVAEQLQISWTYSNAIHRQRTVENLAQNFIKALRSATLGGTPSLIHQESENNSLRADLSDFQWSETDLENIIAAIGDV</sequence>
<dbReference type="SMART" id="SM00823">
    <property type="entry name" value="PKS_PP"/>
    <property type="match status" value="1"/>
</dbReference>
<dbReference type="InterPro" id="IPR025110">
    <property type="entry name" value="AMP-bd_C"/>
</dbReference>
<dbReference type="SUPFAM" id="SSF47336">
    <property type="entry name" value="ACP-like"/>
    <property type="match status" value="1"/>
</dbReference>
<dbReference type="FunFam" id="1.10.1200.10:FF:000005">
    <property type="entry name" value="Nonribosomal peptide synthetase 1"/>
    <property type="match status" value="1"/>
</dbReference>
<comment type="cofactor">
    <cofactor evidence="1">
        <name>pantetheine 4'-phosphate</name>
        <dbReference type="ChEBI" id="CHEBI:47942"/>
    </cofactor>
</comment>
<dbReference type="SUPFAM" id="SSF52777">
    <property type="entry name" value="CoA-dependent acyltransferases"/>
    <property type="match status" value="4"/>
</dbReference>
<dbReference type="FunFam" id="3.40.50.12780:FF:000012">
    <property type="entry name" value="Non-ribosomal peptide synthetase"/>
    <property type="match status" value="1"/>
</dbReference>
<dbReference type="InterPro" id="IPR020806">
    <property type="entry name" value="PKS_PP-bd"/>
</dbReference>
<dbReference type="PROSITE" id="PS00455">
    <property type="entry name" value="AMP_BINDING"/>
    <property type="match status" value="1"/>
</dbReference>
<dbReference type="Gene3D" id="3.30.559.10">
    <property type="entry name" value="Chloramphenicol acetyltransferase-like domain"/>
    <property type="match status" value="2"/>
</dbReference>
<evidence type="ECO:0000256" key="1">
    <source>
        <dbReference type="ARBA" id="ARBA00001957"/>
    </source>
</evidence>
<protein>
    <recommendedName>
        <fullName evidence="6">Carrier domain-containing protein</fullName>
    </recommendedName>
</protein>
<comment type="caution">
    <text evidence="7">The sequence shown here is derived from an EMBL/GenBank/DDBJ whole genome shotgun (WGS) entry which is preliminary data.</text>
</comment>
<dbReference type="InterPro" id="IPR020845">
    <property type="entry name" value="AMP-binding_CS"/>
</dbReference>
<dbReference type="InterPro" id="IPR036736">
    <property type="entry name" value="ACP-like_sf"/>
</dbReference>
<dbReference type="InterPro" id="IPR009081">
    <property type="entry name" value="PP-bd_ACP"/>
</dbReference>
<dbReference type="Gene3D" id="1.10.1200.10">
    <property type="entry name" value="ACP-like"/>
    <property type="match status" value="1"/>
</dbReference>
<keyword evidence="4" id="KW-0597">Phosphoprotein</keyword>
<dbReference type="GO" id="GO:0003824">
    <property type="term" value="F:catalytic activity"/>
    <property type="evidence" value="ECO:0007669"/>
    <property type="project" value="InterPro"/>
</dbReference>
<organism evidence="7 8">
    <name type="scientific">Chroococcidiopsis cubana SAG 39.79</name>
    <dbReference type="NCBI Taxonomy" id="388085"/>
    <lineage>
        <taxon>Bacteria</taxon>
        <taxon>Bacillati</taxon>
        <taxon>Cyanobacteriota</taxon>
        <taxon>Cyanophyceae</taxon>
        <taxon>Chroococcidiopsidales</taxon>
        <taxon>Chroococcidiopsidaceae</taxon>
        <taxon>Chroococcidiopsis</taxon>
    </lineage>
</organism>
<dbReference type="Pfam" id="PF13193">
    <property type="entry name" value="AMP-binding_C"/>
    <property type="match status" value="1"/>
</dbReference>
<dbReference type="PANTHER" id="PTHR45398">
    <property type="match status" value="1"/>
</dbReference>
<dbReference type="GO" id="GO:0044550">
    <property type="term" value="P:secondary metabolite biosynthetic process"/>
    <property type="evidence" value="ECO:0007669"/>
    <property type="project" value="UniProtKB-ARBA"/>
</dbReference>
<dbReference type="PROSITE" id="PS50075">
    <property type="entry name" value="CARRIER"/>
    <property type="match status" value="1"/>
</dbReference>
<dbReference type="GO" id="GO:0031177">
    <property type="term" value="F:phosphopantetheine binding"/>
    <property type="evidence" value="ECO:0007669"/>
    <property type="project" value="InterPro"/>
</dbReference>
<dbReference type="Gene3D" id="3.30.300.30">
    <property type="match status" value="1"/>
</dbReference>
<evidence type="ECO:0000256" key="3">
    <source>
        <dbReference type="ARBA" id="ARBA00022450"/>
    </source>
</evidence>
<dbReference type="EMBL" id="RSCK01000027">
    <property type="protein sequence ID" value="RUT11331.1"/>
    <property type="molecule type" value="Genomic_DNA"/>
</dbReference>
<evidence type="ECO:0000256" key="4">
    <source>
        <dbReference type="ARBA" id="ARBA00022553"/>
    </source>
</evidence>
<dbReference type="InterPro" id="IPR010060">
    <property type="entry name" value="NRPS_synth"/>
</dbReference>
<dbReference type="InterPro" id="IPR006162">
    <property type="entry name" value="Ppantetheine_attach_site"/>
</dbReference>
<evidence type="ECO:0000313" key="7">
    <source>
        <dbReference type="EMBL" id="RUT11331.1"/>
    </source>
</evidence>
<dbReference type="Pfam" id="PF00668">
    <property type="entry name" value="Condensation"/>
    <property type="match status" value="2"/>
</dbReference>
<accession>A0AB37UIX3</accession>
<dbReference type="GO" id="GO:0043041">
    <property type="term" value="P:amino acid activation for nonribosomal peptide biosynthetic process"/>
    <property type="evidence" value="ECO:0007669"/>
    <property type="project" value="UniProtKB-ARBA"/>
</dbReference>
<proteinExistence type="inferred from homology"/>
<dbReference type="FunFam" id="3.30.300.30:FF:000010">
    <property type="entry name" value="Enterobactin synthetase component F"/>
    <property type="match status" value="1"/>
</dbReference>
<dbReference type="Pfam" id="PF00550">
    <property type="entry name" value="PP-binding"/>
    <property type="match status" value="1"/>
</dbReference>
<dbReference type="Gene3D" id="2.30.38.10">
    <property type="entry name" value="Luciferase, Domain 3"/>
    <property type="match status" value="1"/>
</dbReference>
<dbReference type="InterPro" id="IPR045851">
    <property type="entry name" value="AMP-bd_C_sf"/>
</dbReference>
<dbReference type="SUPFAM" id="SSF56801">
    <property type="entry name" value="Acetyl-CoA synthetase-like"/>
    <property type="match status" value="1"/>
</dbReference>